<accession>A0AAF0PP45</accession>
<dbReference type="InterPro" id="IPR051596">
    <property type="entry name" value="Caulimoviridae_Movement"/>
</dbReference>
<gene>
    <name evidence="2" type="ORF">MTR67_000710</name>
</gene>
<dbReference type="Pfam" id="PF01107">
    <property type="entry name" value="MP"/>
    <property type="match status" value="1"/>
</dbReference>
<dbReference type="PANTHER" id="PTHR47599">
    <property type="entry name" value="CELL-TO-CELL MOVEMENT PROTEIN"/>
    <property type="match status" value="1"/>
</dbReference>
<keyword evidence="3" id="KW-1185">Reference proteome</keyword>
<protein>
    <submittedName>
        <fullName evidence="2">Uncharacterized protein</fullName>
    </submittedName>
</protein>
<reference evidence="2" key="1">
    <citation type="submission" date="2023-08" db="EMBL/GenBank/DDBJ databases">
        <title>A de novo genome assembly of Solanum verrucosum Schlechtendal, a Mexican diploid species geographically isolated from the other diploid A-genome species in potato relatives.</title>
        <authorList>
            <person name="Hosaka K."/>
        </authorList>
    </citation>
    <scope>NUCLEOTIDE SEQUENCE</scope>
    <source>
        <tissue evidence="2">Young leaves</tissue>
    </source>
</reference>
<dbReference type="AlphaFoldDB" id="A0AAF0PP45"/>
<proteinExistence type="predicted"/>
<dbReference type="PANTHER" id="PTHR47599:SF3">
    <property type="entry name" value="CELL-TO-CELL MOVEMENT PROTEIN"/>
    <property type="match status" value="1"/>
</dbReference>
<sequence length="342" mass="40236">MTEKDVQIIYKEEYTNEESTEQKVIFDINIFEQIKGKELDLSVEKIFKIPLIRNIFKRQKEEYYVVSQKEHIIDCKYTKGKARIPIINKRIINKEIQEIKAKEPIKYVHLGGTEILIKVCFREGIDTPIEIYLADDRIVEPIERSIISAVKGNLIYQKFKFIISANYSVAINDRNIDKSLVLYWKMSGIELAPGSKIFTARYKNLYVLTAKNKINKIKIENPFEQIVTVIDNNDYSYKEIDIEEDLEIVSDRISTSKGIKNIDKNIDTSQPSRKSIEYQRIKEIEPYHYYITGIIEQRKHIIIINTGQEENYIPRELVSELLYILPRKSLILFTLLYILLLI</sequence>
<evidence type="ECO:0000313" key="3">
    <source>
        <dbReference type="Proteomes" id="UP001234989"/>
    </source>
</evidence>
<evidence type="ECO:0000256" key="1">
    <source>
        <dbReference type="ARBA" id="ARBA00023054"/>
    </source>
</evidence>
<keyword evidence="1" id="KW-0175">Coiled coil</keyword>
<name>A0AAF0PP45_SOLVR</name>
<dbReference type="InterPro" id="IPR028919">
    <property type="entry name" value="Viral_movement"/>
</dbReference>
<dbReference type="EMBL" id="CP133612">
    <property type="protein sequence ID" value="WMV07325.1"/>
    <property type="molecule type" value="Genomic_DNA"/>
</dbReference>
<evidence type="ECO:0000313" key="2">
    <source>
        <dbReference type="EMBL" id="WMV07325.1"/>
    </source>
</evidence>
<organism evidence="2 3">
    <name type="scientific">Solanum verrucosum</name>
    <dbReference type="NCBI Taxonomy" id="315347"/>
    <lineage>
        <taxon>Eukaryota</taxon>
        <taxon>Viridiplantae</taxon>
        <taxon>Streptophyta</taxon>
        <taxon>Embryophyta</taxon>
        <taxon>Tracheophyta</taxon>
        <taxon>Spermatophyta</taxon>
        <taxon>Magnoliopsida</taxon>
        <taxon>eudicotyledons</taxon>
        <taxon>Gunneridae</taxon>
        <taxon>Pentapetalae</taxon>
        <taxon>asterids</taxon>
        <taxon>lamiids</taxon>
        <taxon>Solanales</taxon>
        <taxon>Solanaceae</taxon>
        <taxon>Solanoideae</taxon>
        <taxon>Solaneae</taxon>
        <taxon>Solanum</taxon>
    </lineage>
</organism>
<dbReference type="Proteomes" id="UP001234989">
    <property type="component" value="Chromosome 1"/>
</dbReference>